<evidence type="ECO:0000256" key="5">
    <source>
        <dbReference type="ARBA" id="ARBA00023274"/>
    </source>
</evidence>
<dbReference type="Pfam" id="PF08293">
    <property type="entry name" value="MRP-S33"/>
    <property type="match status" value="1"/>
</dbReference>
<dbReference type="STRING" id="1168221.R7YXV0"/>
<dbReference type="eggNOG" id="KOG4844">
    <property type="taxonomic scope" value="Eukaryota"/>
</dbReference>
<evidence type="ECO:0000256" key="6">
    <source>
        <dbReference type="ARBA" id="ARBA00035132"/>
    </source>
</evidence>
<dbReference type="GO" id="GO:0005739">
    <property type="term" value="C:mitochondrion"/>
    <property type="evidence" value="ECO:0007669"/>
    <property type="project" value="UniProtKB-SubCell"/>
</dbReference>
<dbReference type="HOGENOM" id="CLU_150777_0_0_1"/>
<accession>R7YXV0</accession>
<proteinExistence type="inferred from homology"/>
<dbReference type="GO" id="GO:1990904">
    <property type="term" value="C:ribonucleoprotein complex"/>
    <property type="evidence" value="ECO:0007669"/>
    <property type="project" value="UniProtKB-KW"/>
</dbReference>
<reference evidence="9" key="1">
    <citation type="submission" date="2012-06" db="EMBL/GenBank/DDBJ databases">
        <title>The genome sequence of Coniosporium apollinis CBS 100218.</title>
        <authorList>
            <consortium name="The Broad Institute Genome Sequencing Platform"/>
            <person name="Cuomo C."/>
            <person name="Gorbushina A."/>
            <person name="Noack S."/>
            <person name="Walker B."/>
            <person name="Young S.K."/>
            <person name="Zeng Q."/>
            <person name="Gargeya S."/>
            <person name="Fitzgerald M."/>
            <person name="Haas B."/>
            <person name="Abouelleil A."/>
            <person name="Alvarado L."/>
            <person name="Arachchi H.M."/>
            <person name="Berlin A.M."/>
            <person name="Chapman S.B."/>
            <person name="Goldberg J."/>
            <person name="Griggs A."/>
            <person name="Gujja S."/>
            <person name="Hansen M."/>
            <person name="Howarth C."/>
            <person name="Imamovic A."/>
            <person name="Larimer J."/>
            <person name="McCowan C."/>
            <person name="Montmayeur A."/>
            <person name="Murphy C."/>
            <person name="Neiman D."/>
            <person name="Pearson M."/>
            <person name="Priest M."/>
            <person name="Roberts A."/>
            <person name="Saif S."/>
            <person name="Shea T."/>
            <person name="Sisk P."/>
            <person name="Sykes S."/>
            <person name="Wortman J."/>
            <person name="Nusbaum C."/>
            <person name="Birren B."/>
        </authorList>
    </citation>
    <scope>NUCLEOTIDE SEQUENCE [LARGE SCALE GENOMIC DNA]</scope>
    <source>
        <strain evidence="9">CBS 100218</strain>
    </source>
</reference>
<dbReference type="OMA" id="MKAQCQV"/>
<evidence type="ECO:0000256" key="7">
    <source>
        <dbReference type="SAM" id="MobiDB-lite"/>
    </source>
</evidence>
<dbReference type="Proteomes" id="UP000016924">
    <property type="component" value="Unassembled WGS sequence"/>
</dbReference>
<gene>
    <name evidence="8" type="ORF">W97_05741</name>
</gene>
<evidence type="ECO:0000313" key="8">
    <source>
        <dbReference type="EMBL" id="EON66496.1"/>
    </source>
</evidence>
<evidence type="ECO:0000256" key="1">
    <source>
        <dbReference type="ARBA" id="ARBA00004173"/>
    </source>
</evidence>
<name>R7YXV0_CONA1</name>
<organism evidence="8 9">
    <name type="scientific">Coniosporium apollinis (strain CBS 100218)</name>
    <name type="common">Rock-inhabiting black yeast</name>
    <dbReference type="NCBI Taxonomy" id="1168221"/>
    <lineage>
        <taxon>Eukaryota</taxon>
        <taxon>Fungi</taxon>
        <taxon>Dikarya</taxon>
        <taxon>Ascomycota</taxon>
        <taxon>Pezizomycotina</taxon>
        <taxon>Dothideomycetes</taxon>
        <taxon>Dothideomycetes incertae sedis</taxon>
        <taxon>Coniosporium</taxon>
    </lineage>
</organism>
<comment type="similarity">
    <text evidence="2">Belongs to the mitochondrion-specific ribosomal protein mS33 family.</text>
</comment>
<keyword evidence="3" id="KW-0689">Ribosomal protein</keyword>
<dbReference type="GO" id="GO:0005840">
    <property type="term" value="C:ribosome"/>
    <property type="evidence" value="ECO:0007669"/>
    <property type="project" value="UniProtKB-KW"/>
</dbReference>
<dbReference type="RefSeq" id="XP_007781813.1">
    <property type="nucleotide sequence ID" value="XM_007783623.1"/>
</dbReference>
<evidence type="ECO:0000256" key="2">
    <source>
        <dbReference type="ARBA" id="ARBA00008970"/>
    </source>
</evidence>
<sequence>MSVPRSRILDLMKAQCRIFSTTFNPERLRLGNKVLRQRLRGPTLAAYYPRKVATLKDLQNLYPTFEVVNDAEEDRLNKIKVAKMRGKGAPKKKRTAAESKKFGKKRGGGGAAKPPPT</sequence>
<evidence type="ECO:0000313" key="9">
    <source>
        <dbReference type="Proteomes" id="UP000016924"/>
    </source>
</evidence>
<dbReference type="PANTHER" id="PTHR13362:SF2">
    <property type="entry name" value="SMALL RIBOSOMAL SUBUNIT PROTEIN MS33"/>
    <property type="match status" value="1"/>
</dbReference>
<protein>
    <recommendedName>
        <fullName evidence="6">Small ribosomal subunit protein mS33</fullName>
    </recommendedName>
</protein>
<evidence type="ECO:0000256" key="4">
    <source>
        <dbReference type="ARBA" id="ARBA00023128"/>
    </source>
</evidence>
<keyword evidence="9" id="KW-1185">Reference proteome</keyword>
<dbReference type="GeneID" id="19903052"/>
<feature type="compositionally biased region" description="Basic residues" evidence="7">
    <location>
        <begin position="84"/>
        <end position="94"/>
    </location>
</feature>
<dbReference type="InterPro" id="IPR013219">
    <property type="entry name" value="Ribosomal_mS33"/>
</dbReference>
<dbReference type="OrthoDB" id="2257454at2759"/>
<evidence type="ECO:0000256" key="3">
    <source>
        <dbReference type="ARBA" id="ARBA00022980"/>
    </source>
</evidence>
<keyword evidence="5" id="KW-0687">Ribonucleoprotein</keyword>
<dbReference type="AlphaFoldDB" id="R7YXV0"/>
<keyword evidence="4" id="KW-0496">Mitochondrion</keyword>
<feature type="region of interest" description="Disordered" evidence="7">
    <location>
        <begin position="84"/>
        <end position="117"/>
    </location>
</feature>
<dbReference type="PANTHER" id="PTHR13362">
    <property type="entry name" value="MITOCHONDRIAL RIBOSOMAL PROTEIN S33"/>
    <property type="match status" value="1"/>
</dbReference>
<dbReference type="EMBL" id="JH767581">
    <property type="protein sequence ID" value="EON66496.1"/>
    <property type="molecule type" value="Genomic_DNA"/>
</dbReference>
<comment type="subcellular location">
    <subcellularLocation>
        <location evidence="1">Mitochondrion</location>
    </subcellularLocation>
</comment>